<dbReference type="RefSeq" id="WP_141518363.1">
    <property type="nucleotide sequence ID" value="NZ_VICE01000081.1"/>
</dbReference>
<evidence type="ECO:0000313" key="6">
    <source>
        <dbReference type="EMBL" id="TQD45300.1"/>
    </source>
</evidence>
<dbReference type="OrthoDB" id="8535430at2"/>
<sequence>MSAKPAPTPRLTERKHAAILAAAIAEFRESGYEATSMDRIAASAGVSKRTVYNHFASKEELFARILEQLWARGSEGVDLAYRSDRPLRSQLLELVNQKLRLLDDPNFTDLARVAIAAGVHSPERAREMLARLGDREEGLTTWIRAAAADGALRTDDPLFASMQLQGLVKGFAFWPQISMGQPPLSPGQQKQVGEAAVDMFLAFYAPR</sequence>
<evidence type="ECO:0000313" key="7">
    <source>
        <dbReference type="Proteomes" id="UP000318212"/>
    </source>
</evidence>
<reference evidence="6 7" key="1">
    <citation type="submission" date="2019-06" db="EMBL/GenBank/DDBJ databases">
        <title>Lysobacter alkalisoli sp. nov. isolated from saline soil.</title>
        <authorList>
            <person name="Sun J.-Q."/>
            <person name="Xu L."/>
        </authorList>
    </citation>
    <scope>NUCLEOTIDE SEQUENCE [LARGE SCALE GENOMIC DNA]</scope>
    <source>
        <strain evidence="6 7">JCM 31130</strain>
    </source>
</reference>
<dbReference type="InterPro" id="IPR009057">
    <property type="entry name" value="Homeodomain-like_sf"/>
</dbReference>
<dbReference type="Pfam" id="PF00440">
    <property type="entry name" value="TetR_N"/>
    <property type="match status" value="1"/>
</dbReference>
<comment type="caution">
    <text evidence="6">The sequence shown here is derived from an EMBL/GenBank/DDBJ whole genome shotgun (WGS) entry which is preliminary data.</text>
</comment>
<dbReference type="InterPro" id="IPR050109">
    <property type="entry name" value="HTH-type_TetR-like_transc_reg"/>
</dbReference>
<dbReference type="InterPro" id="IPR001647">
    <property type="entry name" value="HTH_TetR"/>
</dbReference>
<name>A0A508A5Y4_9GAMM</name>
<dbReference type="PANTHER" id="PTHR30055">
    <property type="entry name" value="HTH-TYPE TRANSCRIPTIONAL REGULATOR RUTR"/>
    <property type="match status" value="1"/>
</dbReference>
<dbReference type="SUPFAM" id="SSF48498">
    <property type="entry name" value="Tetracyclin repressor-like, C-terminal domain"/>
    <property type="match status" value="1"/>
</dbReference>
<dbReference type="SUPFAM" id="SSF46689">
    <property type="entry name" value="Homeodomain-like"/>
    <property type="match status" value="1"/>
</dbReference>
<dbReference type="EMBL" id="VICE01000081">
    <property type="protein sequence ID" value="TQD45300.1"/>
    <property type="molecule type" value="Genomic_DNA"/>
</dbReference>
<evidence type="ECO:0000256" key="1">
    <source>
        <dbReference type="ARBA" id="ARBA00023015"/>
    </source>
</evidence>
<gene>
    <name evidence="6" type="ORF">FKV25_08485</name>
</gene>
<keyword evidence="1" id="KW-0805">Transcription regulation</keyword>
<feature type="DNA-binding region" description="H-T-H motif" evidence="4">
    <location>
        <begin position="36"/>
        <end position="55"/>
    </location>
</feature>
<evidence type="ECO:0000259" key="5">
    <source>
        <dbReference type="PROSITE" id="PS50977"/>
    </source>
</evidence>
<dbReference type="InterPro" id="IPR039536">
    <property type="entry name" value="TetR_C_Proteobacteria"/>
</dbReference>
<dbReference type="PROSITE" id="PS01081">
    <property type="entry name" value="HTH_TETR_1"/>
    <property type="match status" value="1"/>
</dbReference>
<dbReference type="AlphaFoldDB" id="A0A508A5Y4"/>
<dbReference type="PRINTS" id="PR00455">
    <property type="entry name" value="HTHTETR"/>
</dbReference>
<proteinExistence type="predicted"/>
<dbReference type="GO" id="GO:0003700">
    <property type="term" value="F:DNA-binding transcription factor activity"/>
    <property type="evidence" value="ECO:0007669"/>
    <property type="project" value="TreeGrafter"/>
</dbReference>
<accession>A0A508A5Y4</accession>
<dbReference type="Proteomes" id="UP000318212">
    <property type="component" value="Unassembled WGS sequence"/>
</dbReference>
<evidence type="ECO:0000256" key="4">
    <source>
        <dbReference type="PROSITE-ProRule" id="PRU00335"/>
    </source>
</evidence>
<dbReference type="Pfam" id="PF14246">
    <property type="entry name" value="TetR_C_7"/>
    <property type="match status" value="1"/>
</dbReference>
<keyword evidence="2 4" id="KW-0238">DNA-binding</keyword>
<evidence type="ECO:0000256" key="3">
    <source>
        <dbReference type="ARBA" id="ARBA00023163"/>
    </source>
</evidence>
<keyword evidence="7" id="KW-1185">Reference proteome</keyword>
<dbReference type="InterPro" id="IPR023772">
    <property type="entry name" value="DNA-bd_HTH_TetR-type_CS"/>
</dbReference>
<dbReference type="PANTHER" id="PTHR30055:SF224">
    <property type="entry name" value="TRANSCRIPTIONAL REGULATOR TETR FAMILY"/>
    <property type="match status" value="1"/>
</dbReference>
<dbReference type="Gene3D" id="1.10.357.10">
    <property type="entry name" value="Tetracycline Repressor, domain 2"/>
    <property type="match status" value="1"/>
</dbReference>
<dbReference type="InterPro" id="IPR036271">
    <property type="entry name" value="Tet_transcr_reg_TetR-rel_C_sf"/>
</dbReference>
<feature type="domain" description="HTH tetR-type" evidence="5">
    <location>
        <begin position="13"/>
        <end position="73"/>
    </location>
</feature>
<evidence type="ECO:0000256" key="2">
    <source>
        <dbReference type="ARBA" id="ARBA00023125"/>
    </source>
</evidence>
<keyword evidence="3" id="KW-0804">Transcription</keyword>
<organism evidence="6 7">
    <name type="scientific">Marilutibacter aestuarii</name>
    <dbReference type="NCBI Taxonomy" id="1706195"/>
    <lineage>
        <taxon>Bacteria</taxon>
        <taxon>Pseudomonadati</taxon>
        <taxon>Pseudomonadota</taxon>
        <taxon>Gammaproteobacteria</taxon>
        <taxon>Lysobacterales</taxon>
        <taxon>Lysobacteraceae</taxon>
        <taxon>Marilutibacter</taxon>
    </lineage>
</organism>
<dbReference type="PROSITE" id="PS50977">
    <property type="entry name" value="HTH_TETR_2"/>
    <property type="match status" value="1"/>
</dbReference>
<protein>
    <submittedName>
        <fullName evidence="6">TetR family transcriptional regulator</fullName>
    </submittedName>
</protein>
<dbReference type="GO" id="GO:0000976">
    <property type="term" value="F:transcription cis-regulatory region binding"/>
    <property type="evidence" value="ECO:0007669"/>
    <property type="project" value="TreeGrafter"/>
</dbReference>
<dbReference type="FunFam" id="1.10.10.60:FF:000141">
    <property type="entry name" value="TetR family transcriptional regulator"/>
    <property type="match status" value="1"/>
</dbReference>
<dbReference type="Gene3D" id="1.10.10.60">
    <property type="entry name" value="Homeodomain-like"/>
    <property type="match status" value="1"/>
</dbReference>